<dbReference type="InterPro" id="IPR000073">
    <property type="entry name" value="AB_hydrolase_1"/>
</dbReference>
<dbReference type="EMBL" id="JAXOVC010000010">
    <property type="protein sequence ID" value="KAK4496439.1"/>
    <property type="molecule type" value="Genomic_DNA"/>
</dbReference>
<feature type="domain" description="AB hydrolase-1" evidence="1">
    <location>
        <begin position="34"/>
        <end position="277"/>
    </location>
</feature>
<dbReference type="InterPro" id="IPR029058">
    <property type="entry name" value="AB_hydrolase_fold"/>
</dbReference>
<dbReference type="Proteomes" id="UP001305779">
    <property type="component" value="Unassembled WGS sequence"/>
</dbReference>
<name>A0ABR0E536_ZASCE</name>
<organism evidence="2 3">
    <name type="scientific">Zasmidium cellare</name>
    <name type="common">Wine cellar mold</name>
    <name type="synonym">Racodium cellare</name>
    <dbReference type="NCBI Taxonomy" id="395010"/>
    <lineage>
        <taxon>Eukaryota</taxon>
        <taxon>Fungi</taxon>
        <taxon>Dikarya</taxon>
        <taxon>Ascomycota</taxon>
        <taxon>Pezizomycotina</taxon>
        <taxon>Dothideomycetes</taxon>
        <taxon>Dothideomycetidae</taxon>
        <taxon>Mycosphaerellales</taxon>
        <taxon>Mycosphaerellaceae</taxon>
        <taxon>Zasmidium</taxon>
    </lineage>
</organism>
<accession>A0ABR0E536</accession>
<dbReference type="Pfam" id="PF00561">
    <property type="entry name" value="Abhydrolase_1"/>
    <property type="match status" value="1"/>
</dbReference>
<proteinExistence type="predicted"/>
<dbReference type="Gene3D" id="3.40.50.1820">
    <property type="entry name" value="alpha/beta hydrolase"/>
    <property type="match status" value="1"/>
</dbReference>
<sequence length="292" mass="32100">MEKILDQAESGPFEMQSKTLKHGIHALTAGQGAALVLLPGWPQTAEAFAELLPHLSGHFEVWVLDPPGLGDSRPSAEGYNTKTISRILAESIEDTVKTPYHLVGHDIGAWIAFAWAVQFSDRLSSLTLLDSAVPGHAPPLSYPLPAPANIKLWQFSFNSLPDLPEILTKGKERELLDWLFDRKAQHPERITQAKRDRYTECYSRPGAMTQGFEYYRAVATSAAQNKESGEKCLNMPVLALGGESAVGSGLKTSMEKLAHNVRGGEIADCGHYIPEEQPEELALRMLEFLQGL</sequence>
<reference evidence="2 3" key="1">
    <citation type="journal article" date="2023" name="G3 (Bethesda)">
        <title>A chromosome-level genome assembly of Zasmidium syzygii isolated from banana leaves.</title>
        <authorList>
            <person name="van Westerhoven A.C."/>
            <person name="Mehrabi R."/>
            <person name="Talebi R."/>
            <person name="Steentjes M.B.F."/>
            <person name="Corcolon B."/>
            <person name="Chong P.A."/>
            <person name="Kema G.H.J."/>
            <person name="Seidl M.F."/>
        </authorList>
    </citation>
    <scope>NUCLEOTIDE SEQUENCE [LARGE SCALE GENOMIC DNA]</scope>
    <source>
        <strain evidence="2 3">P124</strain>
    </source>
</reference>
<keyword evidence="3" id="KW-1185">Reference proteome</keyword>
<evidence type="ECO:0000313" key="2">
    <source>
        <dbReference type="EMBL" id="KAK4496439.1"/>
    </source>
</evidence>
<evidence type="ECO:0000259" key="1">
    <source>
        <dbReference type="Pfam" id="PF00561"/>
    </source>
</evidence>
<comment type="caution">
    <text evidence="2">The sequence shown here is derived from an EMBL/GenBank/DDBJ whole genome shotgun (WGS) entry which is preliminary data.</text>
</comment>
<protein>
    <recommendedName>
        <fullName evidence="1">AB hydrolase-1 domain-containing protein</fullName>
    </recommendedName>
</protein>
<evidence type="ECO:0000313" key="3">
    <source>
        <dbReference type="Proteomes" id="UP001305779"/>
    </source>
</evidence>
<dbReference type="SUPFAM" id="SSF53474">
    <property type="entry name" value="alpha/beta-Hydrolases"/>
    <property type="match status" value="1"/>
</dbReference>
<gene>
    <name evidence="2" type="ORF">PRZ48_012419</name>
</gene>
<dbReference type="PANTHER" id="PTHR43329">
    <property type="entry name" value="EPOXIDE HYDROLASE"/>
    <property type="match status" value="1"/>
</dbReference>